<keyword evidence="3 9" id="KW-0378">Hydrolase</keyword>
<dbReference type="SMART" id="SM00963">
    <property type="entry name" value="SRP54_N"/>
    <property type="match status" value="1"/>
</dbReference>
<dbReference type="InterPro" id="IPR003593">
    <property type="entry name" value="AAA+_ATPase"/>
</dbReference>
<dbReference type="SUPFAM" id="SSF52540">
    <property type="entry name" value="P-loop containing nucleoside triphosphate hydrolases"/>
    <property type="match status" value="1"/>
</dbReference>
<proteinExistence type="inferred from homology"/>
<evidence type="ECO:0000256" key="9">
    <source>
        <dbReference type="HAMAP-Rule" id="MF_00306"/>
    </source>
</evidence>
<evidence type="ECO:0000256" key="1">
    <source>
        <dbReference type="ARBA" id="ARBA00005450"/>
    </source>
</evidence>
<dbReference type="OrthoDB" id="9804720at2"/>
<dbReference type="PROSITE" id="PS00300">
    <property type="entry name" value="SRP54"/>
    <property type="match status" value="1"/>
</dbReference>
<dbReference type="SMART" id="SM00382">
    <property type="entry name" value="AAA"/>
    <property type="match status" value="1"/>
</dbReference>
<dbReference type="InterPro" id="IPR004125">
    <property type="entry name" value="Signal_recog_particle_SRP54_M"/>
</dbReference>
<accession>A0A5C1QAZ8</accession>
<dbReference type="InterPro" id="IPR036891">
    <property type="entry name" value="Signal_recog_part_SRP54_M_sf"/>
</dbReference>
<gene>
    <name evidence="9 11" type="primary">ffh</name>
    <name evidence="11" type="ORF">EW093_03670</name>
</gene>
<feature type="domain" description="SRP54-type proteins GTP-binding" evidence="10">
    <location>
        <begin position="268"/>
        <end position="281"/>
    </location>
</feature>
<reference evidence="11 12" key="2">
    <citation type="submission" date="2019-09" db="EMBL/GenBank/DDBJ databases">
        <title>Complete Genome Sequence and Methylome Analysis of free living Spirochaetas.</title>
        <authorList>
            <person name="Leshcheva N."/>
            <person name="Mikheeva N."/>
        </authorList>
    </citation>
    <scope>NUCLEOTIDE SEQUENCE [LARGE SCALE GENOMIC DNA]</scope>
    <source>
        <strain evidence="11 12">P</strain>
    </source>
</reference>
<keyword evidence="2 9" id="KW-0547">Nucleotide-binding</keyword>
<comment type="similarity">
    <text evidence="1 9">Belongs to the GTP-binding SRP family. SRP54 subfamily.</text>
</comment>
<dbReference type="CDD" id="cd18539">
    <property type="entry name" value="SRP_G"/>
    <property type="match status" value="1"/>
</dbReference>
<dbReference type="HAMAP" id="MF_00306">
    <property type="entry name" value="SRP54"/>
    <property type="match status" value="1"/>
</dbReference>
<evidence type="ECO:0000256" key="8">
    <source>
        <dbReference type="ARBA" id="ARBA00048027"/>
    </source>
</evidence>
<feature type="binding site" evidence="9">
    <location>
        <begin position="108"/>
        <end position="115"/>
    </location>
    <ligand>
        <name>GTP</name>
        <dbReference type="ChEBI" id="CHEBI:37565"/>
    </ligand>
</feature>
<dbReference type="SUPFAM" id="SSF47446">
    <property type="entry name" value="Signal peptide-binding domain"/>
    <property type="match status" value="1"/>
</dbReference>
<evidence type="ECO:0000256" key="3">
    <source>
        <dbReference type="ARBA" id="ARBA00022801"/>
    </source>
</evidence>
<dbReference type="EMBL" id="CP035807">
    <property type="protein sequence ID" value="QEN03834.1"/>
    <property type="molecule type" value="Genomic_DNA"/>
</dbReference>
<protein>
    <recommendedName>
        <fullName evidence="9">Signal recognition particle protein</fullName>
        <ecNumber evidence="9">3.6.5.4</ecNumber>
    </recommendedName>
    <alternativeName>
        <fullName evidence="9">Fifty-four homolog</fullName>
    </alternativeName>
</protein>
<dbReference type="SMART" id="SM00962">
    <property type="entry name" value="SRP54"/>
    <property type="match status" value="1"/>
</dbReference>
<dbReference type="NCBIfam" id="TIGR00959">
    <property type="entry name" value="ffh"/>
    <property type="match status" value="1"/>
</dbReference>
<evidence type="ECO:0000259" key="10">
    <source>
        <dbReference type="PROSITE" id="PS00300"/>
    </source>
</evidence>
<dbReference type="InterPro" id="IPR022941">
    <property type="entry name" value="SRP54"/>
</dbReference>
<dbReference type="PANTHER" id="PTHR11564">
    <property type="entry name" value="SIGNAL RECOGNITION PARTICLE 54K PROTEIN SRP54"/>
    <property type="match status" value="1"/>
</dbReference>
<evidence type="ECO:0000313" key="12">
    <source>
        <dbReference type="Proteomes" id="UP000323824"/>
    </source>
</evidence>
<comment type="subcellular location">
    <subcellularLocation>
        <location evidence="9">Cytoplasm</location>
    </subcellularLocation>
    <text evidence="9">The SRP-RNC complex is targeted to the cytoplasmic membrane.</text>
</comment>
<keyword evidence="6 9" id="KW-0733">Signal recognition particle</keyword>
<dbReference type="GO" id="GO:0006614">
    <property type="term" value="P:SRP-dependent cotranslational protein targeting to membrane"/>
    <property type="evidence" value="ECO:0007669"/>
    <property type="project" value="InterPro"/>
</dbReference>
<dbReference type="RefSeq" id="WP_149567092.1">
    <property type="nucleotide sequence ID" value="NZ_CP035807.1"/>
</dbReference>
<dbReference type="GO" id="GO:0048500">
    <property type="term" value="C:signal recognition particle"/>
    <property type="evidence" value="ECO:0007669"/>
    <property type="project" value="UniProtKB-UniRule"/>
</dbReference>
<keyword evidence="9" id="KW-0963">Cytoplasm</keyword>
<organism evidence="11 12">
    <name type="scientific">Thiospirochaeta perfilievii</name>
    <dbReference type="NCBI Taxonomy" id="252967"/>
    <lineage>
        <taxon>Bacteria</taxon>
        <taxon>Pseudomonadati</taxon>
        <taxon>Spirochaetota</taxon>
        <taxon>Spirochaetia</taxon>
        <taxon>Spirochaetales</taxon>
        <taxon>Spirochaetaceae</taxon>
        <taxon>Thiospirochaeta</taxon>
    </lineage>
</organism>
<dbReference type="Pfam" id="PF00448">
    <property type="entry name" value="SRP54"/>
    <property type="match status" value="1"/>
</dbReference>
<dbReference type="AlphaFoldDB" id="A0A5C1QAZ8"/>
<evidence type="ECO:0000256" key="6">
    <source>
        <dbReference type="ARBA" id="ARBA00023135"/>
    </source>
</evidence>
<evidence type="ECO:0000256" key="5">
    <source>
        <dbReference type="ARBA" id="ARBA00023134"/>
    </source>
</evidence>
<sequence>MLENIAQKFTDITKQLSGKGKITEKNIEDAVNEIKIALLEADVNLRVVRRFVNRTIEEAKGEKVLKAVDPGQQFTKIVYDKIVALLGDENQALNLNSPNKTTTILMLGLQGAGKTTASAKLAYKLKKEGRNPLLVAADLVRPAAIEQLKVLGSQIDVPVYFEEHKDAVKIVNNALDYGKKNQFNTIIIDTAGRLQLDQDMMNEIIAVKKAVNPDETMFVADAMTGQNAVEIAKSFDEQVGISSVMLTKFDSDTRGGAALSLKSSTGKPIKFIGIGEKIEDIEPFFPERVASRILGMGDVVSLVEKVQESVTQDEAEQMQKKMMSATFTLEDYLDQFKKLKKMGSMQSLVGMIPGMAGKINDEDIDEKGMKREEAIILSMTILERRNHRLIGPPRKKRIAKGSGTSVAEVSRLLKKFDKMRLMMKKVTKNKKYQAQLMQQFGGMM</sequence>
<dbReference type="GO" id="GO:0008312">
    <property type="term" value="F:7S RNA binding"/>
    <property type="evidence" value="ECO:0007669"/>
    <property type="project" value="InterPro"/>
</dbReference>
<dbReference type="Gene3D" id="3.40.50.300">
    <property type="entry name" value="P-loop containing nucleotide triphosphate hydrolases"/>
    <property type="match status" value="1"/>
</dbReference>
<keyword evidence="5 9" id="KW-0342">GTP-binding</keyword>
<keyword evidence="4 9" id="KW-0694">RNA-binding</keyword>
<evidence type="ECO:0000256" key="2">
    <source>
        <dbReference type="ARBA" id="ARBA00022741"/>
    </source>
</evidence>
<comment type="subunit">
    <text evidence="9">Part of the signal recognition particle protein translocation system, which is composed of SRP and FtsY.</text>
</comment>
<evidence type="ECO:0000313" key="11">
    <source>
        <dbReference type="EMBL" id="QEN03834.1"/>
    </source>
</evidence>
<keyword evidence="7 9" id="KW-0687">Ribonucleoprotein</keyword>
<dbReference type="Proteomes" id="UP000323824">
    <property type="component" value="Chromosome"/>
</dbReference>
<dbReference type="KEGG" id="sper:EW093_03670"/>
<dbReference type="InterPro" id="IPR004780">
    <property type="entry name" value="SRP"/>
</dbReference>
<dbReference type="GO" id="GO:0005525">
    <property type="term" value="F:GTP binding"/>
    <property type="evidence" value="ECO:0007669"/>
    <property type="project" value="UniProtKB-UniRule"/>
</dbReference>
<dbReference type="PANTHER" id="PTHR11564:SF5">
    <property type="entry name" value="SIGNAL RECOGNITION PARTICLE SUBUNIT SRP54"/>
    <property type="match status" value="1"/>
</dbReference>
<comment type="function">
    <text evidence="9">Involved in targeting and insertion of nascent membrane proteins into the cytoplasmic membrane. Binds to the hydrophobic signal sequence of the ribosome-nascent chain (RNC) as it emerges from the ribosomes. The SRP-RNC complex is then targeted to the cytoplasmic membrane where it interacts with the SRP receptor FtsY.</text>
</comment>
<dbReference type="Pfam" id="PF02978">
    <property type="entry name" value="SRP_SPB"/>
    <property type="match status" value="1"/>
</dbReference>
<evidence type="ECO:0000256" key="4">
    <source>
        <dbReference type="ARBA" id="ARBA00022884"/>
    </source>
</evidence>
<evidence type="ECO:0000256" key="7">
    <source>
        <dbReference type="ARBA" id="ARBA00023274"/>
    </source>
</evidence>
<dbReference type="InterPro" id="IPR027417">
    <property type="entry name" value="P-loop_NTPase"/>
</dbReference>
<dbReference type="InterPro" id="IPR013822">
    <property type="entry name" value="Signal_recog_particl_SRP54_hlx"/>
</dbReference>
<dbReference type="GO" id="GO:0003924">
    <property type="term" value="F:GTPase activity"/>
    <property type="evidence" value="ECO:0007669"/>
    <property type="project" value="UniProtKB-UniRule"/>
</dbReference>
<keyword evidence="12" id="KW-1185">Reference proteome</keyword>
<reference evidence="11 12" key="1">
    <citation type="submission" date="2019-02" db="EMBL/GenBank/DDBJ databases">
        <authorList>
            <person name="Fomenkov A."/>
            <person name="Dubinina G."/>
            <person name="Grabovich M."/>
            <person name="Vincze T."/>
            <person name="Roberts R.J."/>
        </authorList>
    </citation>
    <scope>NUCLEOTIDE SEQUENCE [LARGE SCALE GENOMIC DNA]</scope>
    <source>
        <strain evidence="11 12">P</strain>
    </source>
</reference>
<dbReference type="InterPro" id="IPR000897">
    <property type="entry name" value="SRP54_GTPase_dom"/>
</dbReference>
<dbReference type="Gene3D" id="1.10.260.30">
    <property type="entry name" value="Signal recognition particle, SRP54 subunit, M-domain"/>
    <property type="match status" value="1"/>
</dbReference>
<dbReference type="EC" id="3.6.5.4" evidence="9"/>
<comment type="catalytic activity">
    <reaction evidence="8 9">
        <text>GTP + H2O = GDP + phosphate + H(+)</text>
        <dbReference type="Rhea" id="RHEA:19669"/>
        <dbReference type="ChEBI" id="CHEBI:15377"/>
        <dbReference type="ChEBI" id="CHEBI:15378"/>
        <dbReference type="ChEBI" id="CHEBI:37565"/>
        <dbReference type="ChEBI" id="CHEBI:43474"/>
        <dbReference type="ChEBI" id="CHEBI:58189"/>
        <dbReference type="EC" id="3.6.5.4"/>
    </reaction>
</comment>
<feature type="binding site" evidence="9">
    <location>
        <begin position="247"/>
        <end position="250"/>
    </location>
    <ligand>
        <name>GTP</name>
        <dbReference type="ChEBI" id="CHEBI:37565"/>
    </ligand>
</feature>
<comment type="domain">
    <text evidence="9">Composed of three domains: the N-terminal N domain, which is responsible for interactions with the ribosome, the central G domain, which binds GTP, and the C-terminal M domain, which binds the RNA and the signal sequence of the RNC.</text>
</comment>
<dbReference type="Gene3D" id="1.20.120.140">
    <property type="entry name" value="Signal recognition particle SRP54, nucleotide-binding domain"/>
    <property type="match status" value="1"/>
</dbReference>
<dbReference type="InterPro" id="IPR042101">
    <property type="entry name" value="SRP54_N_sf"/>
</dbReference>
<dbReference type="Pfam" id="PF02881">
    <property type="entry name" value="SRP54_N"/>
    <property type="match status" value="1"/>
</dbReference>
<name>A0A5C1QAZ8_9SPIO</name>
<feature type="binding site" evidence="9">
    <location>
        <begin position="189"/>
        <end position="193"/>
    </location>
    <ligand>
        <name>GTP</name>
        <dbReference type="ChEBI" id="CHEBI:37565"/>
    </ligand>
</feature>